<organism evidence="2 3">
    <name type="scientific">Streptococcus downei MFe28</name>
    <dbReference type="NCBI Taxonomy" id="764290"/>
    <lineage>
        <taxon>Bacteria</taxon>
        <taxon>Bacillati</taxon>
        <taxon>Bacillota</taxon>
        <taxon>Bacilli</taxon>
        <taxon>Lactobacillales</taxon>
        <taxon>Streptococcaceae</taxon>
        <taxon>Streptococcus</taxon>
    </lineage>
</organism>
<feature type="compositionally biased region" description="Low complexity" evidence="1">
    <location>
        <begin position="88"/>
        <end position="105"/>
    </location>
</feature>
<dbReference type="RefSeq" id="WP_002998824.1">
    <property type="nucleotide sequence ID" value="NZ_UHFA01000002.1"/>
</dbReference>
<proteinExistence type="predicted"/>
<dbReference type="AlphaFoldDB" id="A0A380JAK7"/>
<dbReference type="Proteomes" id="UP000254082">
    <property type="component" value="Unassembled WGS sequence"/>
</dbReference>
<accession>A0A380JAK7</accession>
<protein>
    <submittedName>
        <fullName evidence="2">Uncharacterized protein</fullName>
    </submittedName>
</protein>
<evidence type="ECO:0000256" key="1">
    <source>
        <dbReference type="SAM" id="MobiDB-lite"/>
    </source>
</evidence>
<reference evidence="2 3" key="1">
    <citation type="submission" date="2018-06" db="EMBL/GenBank/DDBJ databases">
        <authorList>
            <consortium name="Pathogen Informatics"/>
            <person name="Doyle S."/>
        </authorList>
    </citation>
    <scope>NUCLEOTIDE SEQUENCE [LARGE SCALE GENOMIC DNA]</scope>
    <source>
        <strain evidence="3">NCTC 11391</strain>
    </source>
</reference>
<gene>
    <name evidence="2" type="ORF">NCTC11391_00088</name>
</gene>
<dbReference type="EMBL" id="UHFA01000002">
    <property type="protein sequence ID" value="SUN35115.1"/>
    <property type="molecule type" value="Genomic_DNA"/>
</dbReference>
<sequence>MKCQAFENFKATSLNKLSQTVGGQSEVDVLVDRMRNGKASPGEVAMYTWNNVIEPGWVNSLMSWGTGGYNSYVGYNPKGNQGFSNYPYDVSTGSDSSSGSGNSTSGYVNYNQSFNSGW</sequence>
<dbReference type="OrthoDB" id="2237226at2"/>
<feature type="region of interest" description="Disordered" evidence="1">
    <location>
        <begin position="86"/>
        <end position="105"/>
    </location>
</feature>
<name>A0A380JAK7_STRDO</name>
<evidence type="ECO:0000313" key="3">
    <source>
        <dbReference type="Proteomes" id="UP000254082"/>
    </source>
</evidence>
<keyword evidence="3" id="KW-1185">Reference proteome</keyword>
<evidence type="ECO:0000313" key="2">
    <source>
        <dbReference type="EMBL" id="SUN35115.1"/>
    </source>
</evidence>